<keyword evidence="11 17" id="KW-0808">Transferase</keyword>
<dbReference type="PANTHER" id="PTHR46244:SF3">
    <property type="entry name" value="PHOSPHOENOLPYRUVATE-PROTEIN PHOSPHOTRANSFERASE"/>
    <property type="match status" value="1"/>
</dbReference>
<evidence type="ECO:0000256" key="15">
    <source>
        <dbReference type="ARBA" id="ARBA00022842"/>
    </source>
</evidence>
<proteinExistence type="inferred from homology"/>
<dbReference type="PANTHER" id="PTHR46244">
    <property type="entry name" value="PHOSPHOENOLPYRUVATE-PROTEIN PHOSPHOTRANSFERASE"/>
    <property type="match status" value="1"/>
</dbReference>
<feature type="domain" description="PEP-utilising enzyme mobile" evidence="19">
    <location>
        <begin position="154"/>
        <end position="223"/>
    </location>
</feature>
<dbReference type="Pfam" id="PF00391">
    <property type="entry name" value="PEP-utilizers"/>
    <property type="match status" value="1"/>
</dbReference>
<dbReference type="InterPro" id="IPR036637">
    <property type="entry name" value="Phosphohistidine_dom_sf"/>
</dbReference>
<evidence type="ECO:0000256" key="16">
    <source>
        <dbReference type="ARBA" id="ARBA00033235"/>
    </source>
</evidence>
<keyword evidence="10 17" id="KW-0762">Sugar transport</keyword>
<reference evidence="22 23" key="1">
    <citation type="journal article" date="2016" name="Int. J. Syst. Evol. Microbiol.">
        <title>Dermabacter jinjuensis sp. nov., a novel species of the genus Dermabacter isolated from a clinical specimen.</title>
        <authorList>
            <person name="Park Y.K."/>
            <person name="Lee K.M."/>
            <person name="Lee W.K."/>
            <person name="Cho M.J."/>
            <person name="Lee H.S."/>
            <person name="Cho Y.G."/>
            <person name="Lee Y.C."/>
            <person name="Lee W.K."/>
            <person name="Seong W.K."/>
            <person name="Hwang K.J."/>
        </authorList>
    </citation>
    <scope>NUCLEOTIDE SEQUENCE [LARGE SCALE GENOMIC DNA]</scope>
    <source>
        <strain evidence="22 23">32T</strain>
    </source>
</reference>
<accession>A0ABN5DQA5</accession>
<evidence type="ECO:0000256" key="14">
    <source>
        <dbReference type="ARBA" id="ARBA00022777"/>
    </source>
</evidence>
<comment type="subcellular location">
    <subcellularLocation>
        <location evidence="4 17">Cytoplasm</location>
    </subcellularLocation>
</comment>
<evidence type="ECO:0000256" key="17">
    <source>
        <dbReference type="PIRNR" id="PIRNR000732"/>
    </source>
</evidence>
<dbReference type="EC" id="2.7.3.9" evidence="6 17"/>
<dbReference type="RefSeq" id="WP_070435391.1">
    <property type="nucleotide sequence ID" value="NZ_CP023482.1"/>
</dbReference>
<feature type="domain" description="Phosphotransferase system enzyme I N-terminal" evidence="21">
    <location>
        <begin position="5"/>
        <end position="125"/>
    </location>
</feature>
<evidence type="ECO:0000256" key="9">
    <source>
        <dbReference type="ARBA" id="ARBA00022490"/>
    </source>
</evidence>
<dbReference type="Gene3D" id="1.10.274.10">
    <property type="entry name" value="PtsI, HPr-binding domain"/>
    <property type="match status" value="1"/>
</dbReference>
<evidence type="ECO:0000256" key="3">
    <source>
        <dbReference type="ARBA" id="ARBA00002728"/>
    </source>
</evidence>
<dbReference type="InterPro" id="IPR008731">
    <property type="entry name" value="PTS_EIN"/>
</dbReference>
<evidence type="ECO:0000256" key="10">
    <source>
        <dbReference type="ARBA" id="ARBA00022597"/>
    </source>
</evidence>
<dbReference type="InterPro" id="IPR040442">
    <property type="entry name" value="Pyrv_kinase-like_dom_sf"/>
</dbReference>
<evidence type="ECO:0000256" key="8">
    <source>
        <dbReference type="ARBA" id="ARBA00022448"/>
    </source>
</evidence>
<comment type="cofactor">
    <cofactor evidence="2 17">
        <name>Mg(2+)</name>
        <dbReference type="ChEBI" id="CHEBI:18420"/>
    </cofactor>
</comment>
<evidence type="ECO:0000256" key="5">
    <source>
        <dbReference type="ARBA" id="ARBA00007837"/>
    </source>
</evidence>
<gene>
    <name evidence="22" type="primary">ptsP</name>
    <name evidence="22" type="ORF">COP05_09840</name>
</gene>
<evidence type="ECO:0000259" key="19">
    <source>
        <dbReference type="Pfam" id="PF00391"/>
    </source>
</evidence>
<dbReference type="Pfam" id="PF05524">
    <property type="entry name" value="PEP-utilisers_N"/>
    <property type="match status" value="1"/>
</dbReference>
<keyword evidence="12 17" id="KW-0598">Phosphotransferase system</keyword>
<dbReference type="InterPro" id="IPR015813">
    <property type="entry name" value="Pyrv/PenolPyrv_kinase-like_dom"/>
</dbReference>
<keyword evidence="14 17" id="KW-0418">Kinase</keyword>
<evidence type="ECO:0000256" key="1">
    <source>
        <dbReference type="ARBA" id="ARBA00000683"/>
    </source>
</evidence>
<dbReference type="Gene3D" id="3.50.30.10">
    <property type="entry name" value="Phosphohistidine domain"/>
    <property type="match status" value="1"/>
</dbReference>
<dbReference type="InterPro" id="IPR024692">
    <property type="entry name" value="PTS_EI"/>
</dbReference>
<evidence type="ECO:0000313" key="22">
    <source>
        <dbReference type="EMBL" id="ATH97341.1"/>
    </source>
</evidence>
<keyword evidence="13 17" id="KW-0479">Metal-binding</keyword>
<comment type="similarity">
    <text evidence="5 17">Belongs to the PEP-utilizing enzyme family.</text>
</comment>
<feature type="region of interest" description="Disordered" evidence="18">
    <location>
        <begin position="23"/>
        <end position="44"/>
    </location>
</feature>
<dbReference type="SUPFAM" id="SSF51621">
    <property type="entry name" value="Phosphoenolpyruvate/pyruvate domain"/>
    <property type="match status" value="1"/>
</dbReference>
<dbReference type="SUPFAM" id="SSF47831">
    <property type="entry name" value="Enzyme I of the PEP:sugar phosphotransferase system HPr-binding (sub)domain"/>
    <property type="match status" value="1"/>
</dbReference>
<dbReference type="EMBL" id="CP023482">
    <property type="protein sequence ID" value="ATH97341.1"/>
    <property type="molecule type" value="Genomic_DNA"/>
</dbReference>
<evidence type="ECO:0000256" key="13">
    <source>
        <dbReference type="ARBA" id="ARBA00022723"/>
    </source>
</evidence>
<evidence type="ECO:0000259" key="21">
    <source>
        <dbReference type="Pfam" id="PF05524"/>
    </source>
</evidence>
<keyword evidence="9 17" id="KW-0963">Cytoplasm</keyword>
<evidence type="ECO:0000259" key="20">
    <source>
        <dbReference type="Pfam" id="PF02896"/>
    </source>
</evidence>
<comment type="catalytic activity">
    <reaction evidence="1 17">
        <text>L-histidyl-[protein] + phosphoenolpyruvate = N(pros)-phospho-L-histidyl-[protein] + pyruvate</text>
        <dbReference type="Rhea" id="RHEA:23880"/>
        <dbReference type="Rhea" id="RHEA-COMP:9745"/>
        <dbReference type="Rhea" id="RHEA-COMP:9746"/>
        <dbReference type="ChEBI" id="CHEBI:15361"/>
        <dbReference type="ChEBI" id="CHEBI:29979"/>
        <dbReference type="ChEBI" id="CHEBI:58702"/>
        <dbReference type="ChEBI" id="CHEBI:64837"/>
        <dbReference type="EC" id="2.7.3.9"/>
    </reaction>
</comment>
<protein>
    <recommendedName>
        <fullName evidence="7 17">Phosphoenolpyruvate-protein phosphotransferase</fullName>
        <ecNumber evidence="6 17">2.7.3.9</ecNumber>
    </recommendedName>
    <alternativeName>
        <fullName evidence="16 17">Phosphotransferase system, enzyme I</fullName>
    </alternativeName>
</protein>
<keyword evidence="23" id="KW-1185">Reference proteome</keyword>
<dbReference type="PRINTS" id="PR01736">
    <property type="entry name" value="PHPHTRNFRASE"/>
</dbReference>
<dbReference type="NCBIfam" id="TIGR01417">
    <property type="entry name" value="PTS_I_fam"/>
    <property type="match status" value="1"/>
</dbReference>
<evidence type="ECO:0000313" key="23">
    <source>
        <dbReference type="Proteomes" id="UP000815698"/>
    </source>
</evidence>
<dbReference type="InterPro" id="IPR006318">
    <property type="entry name" value="PTS_EI-like"/>
</dbReference>
<feature type="domain" description="PEP-utilising enzyme C-terminal" evidence="20">
    <location>
        <begin position="255"/>
        <end position="534"/>
    </location>
</feature>
<dbReference type="Gene3D" id="3.20.20.60">
    <property type="entry name" value="Phosphoenolpyruvate-binding domains"/>
    <property type="match status" value="1"/>
</dbReference>
<organism evidence="22 23">
    <name type="scientific">Dermabacter jinjuensis</name>
    <dbReference type="NCBI Taxonomy" id="1667168"/>
    <lineage>
        <taxon>Bacteria</taxon>
        <taxon>Bacillati</taxon>
        <taxon>Actinomycetota</taxon>
        <taxon>Actinomycetes</taxon>
        <taxon>Micrococcales</taxon>
        <taxon>Dermabacteraceae</taxon>
        <taxon>Dermabacter</taxon>
    </lineage>
</organism>
<evidence type="ECO:0000256" key="2">
    <source>
        <dbReference type="ARBA" id="ARBA00001946"/>
    </source>
</evidence>
<keyword evidence="15 17" id="KW-0460">Magnesium</keyword>
<dbReference type="Proteomes" id="UP000815698">
    <property type="component" value="Chromosome"/>
</dbReference>
<evidence type="ECO:0000256" key="4">
    <source>
        <dbReference type="ARBA" id="ARBA00004496"/>
    </source>
</evidence>
<dbReference type="InterPro" id="IPR000121">
    <property type="entry name" value="PEP_util_C"/>
</dbReference>
<sequence length="572" mass="59397">MTDYKGVAVSPGRVIDPVKVMAPPVAEPPLNDSLPEGEPRETEAARIAESAAAVKADLEKRAEAAHGDGKAVLEATAQMAADPTLTTSAEQLVRTAGMSAERAVWEAGDQVATMLEGLGGYMAERVADVKDVRARIVAHLRGEQAPGIPFSTERFVLAAIDLAPADTATLDPTIVSALITSDGGPQSHTAILARQLGIPAVVAAKGVESIEPGTVVYVDGAAGTVTSEFGDRERELSATWYELVKNPLTYSGGGAELSDGTRVPLLANVGGEKDAALAAEANADGVGLFRTEFCFLDRDEEPSIEEQAAAYAGVLRHFPGRKVVIRTLDAGADKPLPFLTDADEPNPALGVRAYRTSWEKRSVLENQLKAIAKASHETSAEPWVMAPMISTLEDTEDFVSMARSAGVERAGIMVETPSAALTSDHLMGVADFASIGTNDLTQYTMAADRMLGSLAQLNDPWQPAVLALVGATATGARVAGGDPEAFGDGANKPVGVCGEAAGDPALAVVLVGLGVNSLSMTPRSLPAVAKVLSTVSLADARELARLAVCAPTAAEGKRTVRAKLPIIEELGL</sequence>
<comment type="function">
    <text evidence="3 17">General (non sugar-specific) component of the phosphoenolpyruvate-dependent sugar phosphotransferase system (sugar PTS). This major carbohydrate active-transport system catalyzes the phosphorylation of incoming sugar substrates concomitantly with their translocation across the cell membrane. Enzyme I transfers the phosphoryl group from phosphoenolpyruvate (PEP) to the phosphoryl carrier protein (HPr).</text>
</comment>
<dbReference type="InterPro" id="IPR008279">
    <property type="entry name" value="PEP-util_enz_mobile_dom"/>
</dbReference>
<evidence type="ECO:0000256" key="11">
    <source>
        <dbReference type="ARBA" id="ARBA00022679"/>
    </source>
</evidence>
<name>A0ABN5DQA5_9MICO</name>
<dbReference type="SUPFAM" id="SSF52009">
    <property type="entry name" value="Phosphohistidine domain"/>
    <property type="match status" value="1"/>
</dbReference>
<keyword evidence="8 17" id="KW-0813">Transport</keyword>
<dbReference type="PIRSF" id="PIRSF000732">
    <property type="entry name" value="PTS_enzyme_I"/>
    <property type="match status" value="1"/>
</dbReference>
<evidence type="ECO:0000256" key="12">
    <source>
        <dbReference type="ARBA" id="ARBA00022683"/>
    </source>
</evidence>
<evidence type="ECO:0000256" key="18">
    <source>
        <dbReference type="SAM" id="MobiDB-lite"/>
    </source>
</evidence>
<dbReference type="Pfam" id="PF02896">
    <property type="entry name" value="PEP-utilizers_C"/>
    <property type="match status" value="1"/>
</dbReference>
<evidence type="ECO:0000256" key="6">
    <source>
        <dbReference type="ARBA" id="ARBA00012232"/>
    </source>
</evidence>
<evidence type="ECO:0000256" key="7">
    <source>
        <dbReference type="ARBA" id="ARBA00016544"/>
    </source>
</evidence>
<dbReference type="InterPro" id="IPR036618">
    <property type="entry name" value="PtsI_HPr-bd_sf"/>
</dbReference>
<dbReference type="InterPro" id="IPR050499">
    <property type="entry name" value="PEP-utilizing_PTS_enzyme"/>
</dbReference>